<sequence>MNVLDINRHVKLGEVFEAYPQLEDIIKTVSPVYKNLSNPILRKTVLKIATLEKVAQVGGVDVYHLVNILRTEVGQEPIAPNEEESAMAEAPAVNDAPEWINGQPAKVIDGVEMLNRGVHPLSDVMQTMNTLPAGQYILLKTNFKPIPLIEKMVEAGYRVHHQVEEGKPDSHLTYIGK</sequence>
<dbReference type="PaxDb" id="880073-Calab_3310"/>
<evidence type="ECO:0000313" key="4">
    <source>
        <dbReference type="Proteomes" id="UP000004671"/>
    </source>
</evidence>
<dbReference type="HOGENOM" id="CLU_1507616_0_0_0"/>
<reference evidence="2 5" key="2">
    <citation type="submission" date="2016-11" db="EMBL/GenBank/DDBJ databases">
        <title>Genomic analysis of Caldithrix abyssi and proposal of a novel bacterial phylum Caldithrichaeota.</title>
        <authorList>
            <person name="Kublanov I."/>
            <person name="Sigalova O."/>
            <person name="Gavrilov S."/>
            <person name="Lebedinsky A."/>
            <person name="Ivanova N."/>
            <person name="Daum C."/>
            <person name="Reddy T."/>
            <person name="Klenk H.P."/>
            <person name="Goker M."/>
            <person name="Reva O."/>
            <person name="Miroshnichenko M."/>
            <person name="Kyprides N."/>
            <person name="Woyke T."/>
            <person name="Gelfand M."/>
        </authorList>
    </citation>
    <scope>NUCLEOTIDE SEQUENCE [LARGE SCALE GENOMIC DNA]</scope>
    <source>
        <strain evidence="2 5">LF13</strain>
    </source>
</reference>
<dbReference type="KEGG" id="caby:Cabys_2207"/>
<dbReference type="eggNOG" id="COG4309">
    <property type="taxonomic scope" value="Bacteria"/>
</dbReference>
<organism evidence="3 4">
    <name type="scientific">Caldithrix abyssi DSM 13497</name>
    <dbReference type="NCBI Taxonomy" id="880073"/>
    <lineage>
        <taxon>Bacteria</taxon>
        <taxon>Pseudomonadati</taxon>
        <taxon>Calditrichota</taxon>
        <taxon>Calditrichia</taxon>
        <taxon>Calditrichales</taxon>
        <taxon>Calditrichaceae</taxon>
        <taxon>Caldithrix</taxon>
    </lineage>
</organism>
<dbReference type="EMBL" id="CP018099">
    <property type="protein sequence ID" value="APF18956.1"/>
    <property type="molecule type" value="Genomic_DNA"/>
</dbReference>
<evidence type="ECO:0000313" key="5">
    <source>
        <dbReference type="Proteomes" id="UP000183868"/>
    </source>
</evidence>
<accession>H1XVL4</accession>
<dbReference type="SUPFAM" id="SSF140683">
    <property type="entry name" value="SP0561-like"/>
    <property type="match status" value="1"/>
</dbReference>
<protein>
    <recommendedName>
        <fullName evidence="1">DUF1858 domain-containing protein</fullName>
    </recommendedName>
</protein>
<name>H1XVL4_CALAY</name>
<reference evidence="3 4" key="1">
    <citation type="submission" date="2011-09" db="EMBL/GenBank/DDBJ databases">
        <title>The permanent draft genome of Caldithrix abyssi DSM 13497.</title>
        <authorList>
            <consortium name="US DOE Joint Genome Institute (JGI-PGF)"/>
            <person name="Lucas S."/>
            <person name="Han J."/>
            <person name="Lapidus A."/>
            <person name="Bruce D."/>
            <person name="Goodwin L."/>
            <person name="Pitluck S."/>
            <person name="Peters L."/>
            <person name="Kyrpides N."/>
            <person name="Mavromatis K."/>
            <person name="Ivanova N."/>
            <person name="Mikhailova N."/>
            <person name="Chertkov O."/>
            <person name="Detter J.C."/>
            <person name="Tapia R."/>
            <person name="Han C."/>
            <person name="Land M."/>
            <person name="Hauser L."/>
            <person name="Markowitz V."/>
            <person name="Cheng J.-F."/>
            <person name="Hugenholtz P."/>
            <person name="Woyke T."/>
            <person name="Wu D."/>
            <person name="Spring S."/>
            <person name="Brambilla E."/>
            <person name="Klenk H.-P."/>
            <person name="Eisen J.A."/>
        </authorList>
    </citation>
    <scope>NUCLEOTIDE SEQUENCE [LARGE SCALE GENOMIC DNA]</scope>
    <source>
        <strain evidence="3 4">DSM 13497</strain>
    </source>
</reference>
<dbReference type="STRING" id="880073.Cabys_2207"/>
<evidence type="ECO:0000313" key="2">
    <source>
        <dbReference type="EMBL" id="APF18956.1"/>
    </source>
</evidence>
<dbReference type="InParanoid" id="H1XVL4"/>
<keyword evidence="4" id="KW-1185">Reference proteome</keyword>
<dbReference type="Pfam" id="PF08984">
    <property type="entry name" value="DUF1858"/>
    <property type="match status" value="1"/>
</dbReference>
<feature type="domain" description="DUF1858" evidence="1">
    <location>
        <begin position="6"/>
        <end position="66"/>
    </location>
</feature>
<dbReference type="InterPro" id="IPR038062">
    <property type="entry name" value="ScdA-like_N_sf"/>
</dbReference>
<proteinExistence type="predicted"/>
<dbReference type="Gene3D" id="1.10.3910.10">
    <property type="entry name" value="SP0561-like"/>
    <property type="match status" value="1"/>
</dbReference>
<dbReference type="InterPro" id="IPR015077">
    <property type="entry name" value="DUF1858"/>
</dbReference>
<dbReference type="AlphaFoldDB" id="H1XVL4"/>
<dbReference type="EMBL" id="CM001402">
    <property type="protein sequence ID" value="EHO42914.1"/>
    <property type="molecule type" value="Genomic_DNA"/>
</dbReference>
<dbReference type="OrthoDB" id="9769774at2"/>
<dbReference type="Proteomes" id="UP000183868">
    <property type="component" value="Chromosome"/>
</dbReference>
<dbReference type="RefSeq" id="WP_006930308.1">
    <property type="nucleotide sequence ID" value="NZ_CM001402.1"/>
</dbReference>
<gene>
    <name evidence="2" type="ORF">Cabys_2207</name>
    <name evidence="3" type="ORF">Calab_3310</name>
</gene>
<evidence type="ECO:0000259" key="1">
    <source>
        <dbReference type="Pfam" id="PF08984"/>
    </source>
</evidence>
<evidence type="ECO:0000313" key="3">
    <source>
        <dbReference type="EMBL" id="EHO42914.1"/>
    </source>
</evidence>
<dbReference type="Proteomes" id="UP000004671">
    <property type="component" value="Chromosome"/>
</dbReference>